<dbReference type="OrthoDB" id="56883at2"/>
<dbReference type="Pfam" id="PF02113">
    <property type="entry name" value="Peptidase_S13"/>
    <property type="match status" value="2"/>
</dbReference>
<keyword evidence="5" id="KW-0645">Protease</keyword>
<proteinExistence type="inferred from homology"/>
<keyword evidence="6" id="KW-1185">Reference proteome</keyword>
<dbReference type="Gene3D" id="3.50.80.20">
    <property type="entry name" value="D-Ala-D-Ala carboxypeptidase C, peptidase S13"/>
    <property type="match status" value="1"/>
</dbReference>
<keyword evidence="4" id="KW-1133">Transmembrane helix</keyword>
<keyword evidence="4" id="KW-0472">Membrane</keyword>
<keyword evidence="5" id="KW-0121">Carboxypeptidase</keyword>
<evidence type="ECO:0000256" key="3">
    <source>
        <dbReference type="SAM" id="MobiDB-lite"/>
    </source>
</evidence>
<name>A0A239GUI2_9ACTN</name>
<dbReference type="InterPro" id="IPR012338">
    <property type="entry name" value="Beta-lactam/transpept-like"/>
</dbReference>
<feature type="region of interest" description="Disordered" evidence="3">
    <location>
        <begin position="1"/>
        <end position="32"/>
    </location>
</feature>
<dbReference type="Gene3D" id="3.40.710.10">
    <property type="entry name" value="DD-peptidase/beta-lactamase superfamily"/>
    <property type="match status" value="2"/>
</dbReference>
<sequence>MWRTGTRSTGAGRPGGLFRGERTITPSGSSTVTPSYRRLRRRLLIGLLVLVLVAAAAVGAVLSLGGDDGTATADPAAPSARLPQIGDPAPVLASLSSEAPVPDPAALTATLRPLLAAPVFGGGLSAEVVDVATGEVLLDDGADRPVTPASTAKLLTAVAALTTLDPDDTLETTVVAGSAPGEVVLVGGGDPTLSTTAPSVDYPGAATVADLAAGVQAALPPGTAVSRVVVDNSLFEGPLTAEGWGPEDAPSTYASPVTATAVDGARVVPGEDPRSGAPGTDAGRALATALGAPGAVVELGTAPEDARTLATVSSAPVARLVEQALSQSDNLLAESLARHVALARDLPATFDGAAQGVTAALGDAGVDVSGVEMHDGSGLSRLDRLPLAVLTDLVAGAADGSIQGASAVVSGLAVAGYDGTLADRGDDDPATAPGAVRGKTGTLLGVHGLAGTVVTADGRLLAYALVANGTVGGGLPEEAALDDVAAALAACGCR</sequence>
<dbReference type="PANTHER" id="PTHR30023:SF0">
    <property type="entry name" value="PENICILLIN-SENSITIVE CARBOXYPEPTIDASE A"/>
    <property type="match status" value="1"/>
</dbReference>
<dbReference type="NCBIfam" id="TIGR00666">
    <property type="entry name" value="PBP4"/>
    <property type="match status" value="1"/>
</dbReference>
<dbReference type="PRINTS" id="PR00922">
    <property type="entry name" value="DADACBPTASE3"/>
</dbReference>
<dbReference type="EMBL" id="FZOH01000007">
    <property type="protein sequence ID" value="SNS72790.1"/>
    <property type="molecule type" value="Genomic_DNA"/>
</dbReference>
<evidence type="ECO:0000256" key="1">
    <source>
        <dbReference type="ARBA" id="ARBA00006096"/>
    </source>
</evidence>
<dbReference type="AlphaFoldDB" id="A0A239GUI2"/>
<evidence type="ECO:0000313" key="6">
    <source>
        <dbReference type="Proteomes" id="UP000198386"/>
    </source>
</evidence>
<accession>A0A239GUI2</accession>
<dbReference type="Proteomes" id="UP000198386">
    <property type="component" value="Unassembled WGS sequence"/>
</dbReference>
<gene>
    <name evidence="5" type="ORF">SAMN04488107_3581</name>
</gene>
<dbReference type="SUPFAM" id="SSF56601">
    <property type="entry name" value="beta-lactamase/transpeptidase-like"/>
    <property type="match status" value="1"/>
</dbReference>
<dbReference type="GO" id="GO:0000270">
    <property type="term" value="P:peptidoglycan metabolic process"/>
    <property type="evidence" value="ECO:0007669"/>
    <property type="project" value="TreeGrafter"/>
</dbReference>
<dbReference type="PANTHER" id="PTHR30023">
    <property type="entry name" value="D-ALANYL-D-ALANINE CARBOXYPEPTIDASE"/>
    <property type="match status" value="1"/>
</dbReference>
<dbReference type="InterPro" id="IPR000667">
    <property type="entry name" value="Peptidase_S13"/>
</dbReference>
<dbReference type="GO" id="GO:0004185">
    <property type="term" value="F:serine-type carboxypeptidase activity"/>
    <property type="evidence" value="ECO:0007669"/>
    <property type="project" value="InterPro"/>
</dbReference>
<comment type="similarity">
    <text evidence="1">Belongs to the peptidase S13 family.</text>
</comment>
<feature type="transmembrane region" description="Helical" evidence="4">
    <location>
        <begin position="43"/>
        <end position="65"/>
    </location>
</feature>
<evidence type="ECO:0000256" key="4">
    <source>
        <dbReference type="SAM" id="Phobius"/>
    </source>
</evidence>
<evidence type="ECO:0000256" key="2">
    <source>
        <dbReference type="ARBA" id="ARBA00022801"/>
    </source>
</evidence>
<evidence type="ECO:0000313" key="5">
    <source>
        <dbReference type="EMBL" id="SNS72790.1"/>
    </source>
</evidence>
<protein>
    <submittedName>
        <fullName evidence="5">D-alanyl-D-alanine carboxypeptidase / D-alanyl-D-alanine-endopeptidase (Penicillin-binding protein 4)</fullName>
    </submittedName>
</protein>
<organism evidence="5 6">
    <name type="scientific">Geodermatophilus saharensis</name>
    <dbReference type="NCBI Taxonomy" id="1137994"/>
    <lineage>
        <taxon>Bacteria</taxon>
        <taxon>Bacillati</taxon>
        <taxon>Actinomycetota</taxon>
        <taxon>Actinomycetes</taxon>
        <taxon>Geodermatophilales</taxon>
        <taxon>Geodermatophilaceae</taxon>
        <taxon>Geodermatophilus</taxon>
    </lineage>
</organism>
<reference evidence="6" key="1">
    <citation type="submission" date="2017-06" db="EMBL/GenBank/DDBJ databases">
        <authorList>
            <person name="Varghese N."/>
            <person name="Submissions S."/>
        </authorList>
    </citation>
    <scope>NUCLEOTIDE SEQUENCE [LARGE SCALE GENOMIC DNA]</scope>
    <source>
        <strain evidence="6">DSM 45423</strain>
    </source>
</reference>
<dbReference type="GO" id="GO:0006508">
    <property type="term" value="P:proteolysis"/>
    <property type="evidence" value="ECO:0007669"/>
    <property type="project" value="InterPro"/>
</dbReference>
<keyword evidence="4" id="KW-0812">Transmembrane</keyword>
<keyword evidence="2" id="KW-0378">Hydrolase</keyword>